<proteinExistence type="predicted"/>
<dbReference type="Proteomes" id="UP001252207">
    <property type="component" value="Unassembled WGS sequence"/>
</dbReference>
<name>A0ABU2IXW5_9GAMM</name>
<dbReference type="EMBL" id="JANAVW010000001">
    <property type="protein sequence ID" value="MDT0133908.1"/>
    <property type="molecule type" value="Genomic_DNA"/>
</dbReference>
<reference evidence="1 2" key="1">
    <citation type="submission" date="2022-06" db="EMBL/GenBank/DDBJ databases">
        <title>Chromosome and plasmid sequencings of Enterobacteriales species co-exiting double carbapenemases.</title>
        <authorList>
            <person name="Fu Y."/>
        </authorList>
    </citation>
    <scope>NUCLEOTIDE SEQUENCE [LARGE SCALE GENOMIC DNA]</scope>
    <source>
        <strain evidence="1 2">21030615019</strain>
    </source>
</reference>
<organism evidence="1 2">
    <name type="scientific">Providencia huaxiensis</name>
    <dbReference type="NCBI Taxonomy" id="2027290"/>
    <lineage>
        <taxon>Bacteria</taxon>
        <taxon>Pseudomonadati</taxon>
        <taxon>Pseudomonadota</taxon>
        <taxon>Gammaproteobacteria</taxon>
        <taxon>Enterobacterales</taxon>
        <taxon>Morganellaceae</taxon>
        <taxon>Providencia</taxon>
    </lineage>
</organism>
<keyword evidence="2" id="KW-1185">Reference proteome</keyword>
<evidence type="ECO:0000313" key="2">
    <source>
        <dbReference type="Proteomes" id="UP001252207"/>
    </source>
</evidence>
<gene>
    <name evidence="1" type="ORF">NLX89_11195</name>
</gene>
<sequence length="78" mass="8964">MLIFNKKTDLIYLSLLLFFSLPSVLSAQELKGGVIGNLKDYSNEKLQSEINNVKYSEKISTNLVLFFMISFRKKISIK</sequence>
<protein>
    <submittedName>
        <fullName evidence="1">Uncharacterized protein</fullName>
    </submittedName>
</protein>
<evidence type="ECO:0000313" key="1">
    <source>
        <dbReference type="EMBL" id="MDT0133908.1"/>
    </source>
</evidence>
<comment type="caution">
    <text evidence="1">The sequence shown here is derived from an EMBL/GenBank/DDBJ whole genome shotgun (WGS) entry which is preliminary data.</text>
</comment>
<dbReference type="RefSeq" id="WP_272671712.1">
    <property type="nucleotide sequence ID" value="NZ_CP145912.1"/>
</dbReference>
<accession>A0ABU2IXW5</accession>